<dbReference type="AlphaFoldDB" id="A0A2S1LU76"/>
<name>A0A2S1LU76_9FLAO</name>
<reference evidence="1 2" key="1">
    <citation type="submission" date="2017-04" db="EMBL/GenBank/DDBJ databases">
        <title>Complete genome sequence of Flavobacterium kingsejong AJ004.</title>
        <authorList>
            <person name="Lee P.C."/>
        </authorList>
    </citation>
    <scope>NUCLEOTIDE SEQUENCE [LARGE SCALE GENOMIC DNA]</scope>
    <source>
        <strain evidence="1 2">AJ004</strain>
    </source>
</reference>
<keyword evidence="2" id="KW-1185">Reference proteome</keyword>
<sequence>MKSIILTFLTKFYSLLFFLFVSNLVFSQEQPQETNFWQKVRFGGGVGLGFGNDYFSGTLAPGAIYNFNEMFAAGLGVQVSYTDQKHFYTSTIYGASVIGLFNPIEQIQLSLEVEQLRVNREYELYNTATASFKDNFWATALFVGAGYRTQNVTFGARYNLLQDNSKNIYSNGFMPFVRVYF</sequence>
<evidence type="ECO:0008006" key="3">
    <source>
        <dbReference type="Google" id="ProtNLM"/>
    </source>
</evidence>
<dbReference type="OrthoDB" id="1160493at2"/>
<organism evidence="1 2">
    <name type="scientific">Flavobacterium kingsejongi</name>
    <dbReference type="NCBI Taxonomy" id="1678728"/>
    <lineage>
        <taxon>Bacteria</taxon>
        <taxon>Pseudomonadati</taxon>
        <taxon>Bacteroidota</taxon>
        <taxon>Flavobacteriia</taxon>
        <taxon>Flavobacteriales</taxon>
        <taxon>Flavobacteriaceae</taxon>
        <taxon>Flavobacterium</taxon>
    </lineage>
</organism>
<dbReference type="RefSeq" id="WP_108738770.1">
    <property type="nucleotide sequence ID" value="NZ_CP020919.1"/>
</dbReference>
<dbReference type="Proteomes" id="UP000244677">
    <property type="component" value="Chromosome"/>
</dbReference>
<evidence type="ECO:0000313" key="1">
    <source>
        <dbReference type="EMBL" id="AWG27274.1"/>
    </source>
</evidence>
<protein>
    <recommendedName>
        <fullName evidence="3">Alpha-ketoglutarate decarboxylase</fullName>
    </recommendedName>
</protein>
<dbReference type="KEGG" id="fki:FK004_06445"/>
<gene>
    <name evidence="1" type="ORF">FK004_06445</name>
</gene>
<proteinExistence type="predicted"/>
<dbReference type="EMBL" id="CP020919">
    <property type="protein sequence ID" value="AWG27274.1"/>
    <property type="molecule type" value="Genomic_DNA"/>
</dbReference>
<evidence type="ECO:0000313" key="2">
    <source>
        <dbReference type="Proteomes" id="UP000244677"/>
    </source>
</evidence>
<accession>A0A2S1LU76</accession>